<dbReference type="PROSITE" id="PS52004">
    <property type="entry name" value="KS3_2"/>
    <property type="match status" value="1"/>
</dbReference>
<evidence type="ECO:0000313" key="15">
    <source>
        <dbReference type="EMBL" id="QDV31864.1"/>
    </source>
</evidence>
<evidence type="ECO:0000256" key="6">
    <source>
        <dbReference type="ARBA" id="ARBA00022679"/>
    </source>
</evidence>
<evidence type="ECO:0000256" key="5">
    <source>
        <dbReference type="ARBA" id="ARBA00022490"/>
    </source>
</evidence>
<keyword evidence="16" id="KW-1185">Reference proteome</keyword>
<sequence length="405" mass="43383">MFRRIAITGMGIVNSLGNSVPEVLGSLRAGKSGVSIVDEYRELGFRSALAGTLKDFQPPEIDRIYLRQMGDNGVLTTAATFEAIRDANLSDELIQHSRTGVIVGNSGTYKETYQLCHQRRDLGKKITGLALPRAMASTVSANLSVLLKTKGHCFTVNGACAGAAVAIVQAAWAIRLGLQDRMITGGVHWGSWEFDCLFDALRVFSRREDNPTAASRPFDADRDGLVPSTAAGMVVLEDWEHAIDRGAKIHGELIGIAVNSDGQEMTTPSGEGSGRCIRLALDDAGIGPGDIQYINAHATGTKLGDEIEARTIGEIFGQTPYVSSTKSGTGHEVSAGGATELIYTLLMMKHGFIAPTLNLERIDDQCAMIRHVPCHPIEADIQLAMSNSFGFGGVNAVLLVRRVET</sequence>
<comment type="catalytic activity">
    <reaction evidence="11">
        <text>(3Z)-decenoyl-[ACP] + malonyl-[ACP] + H(+) = 3-oxo-(5Z)-dodecenoyl-[ACP] + holo-[ACP] + CO2</text>
        <dbReference type="Rhea" id="RHEA:54940"/>
        <dbReference type="Rhea" id="RHEA-COMP:9623"/>
        <dbReference type="Rhea" id="RHEA-COMP:9685"/>
        <dbReference type="Rhea" id="RHEA-COMP:9927"/>
        <dbReference type="Rhea" id="RHEA-COMP:14042"/>
        <dbReference type="ChEBI" id="CHEBI:15378"/>
        <dbReference type="ChEBI" id="CHEBI:16526"/>
        <dbReference type="ChEBI" id="CHEBI:64479"/>
        <dbReference type="ChEBI" id="CHEBI:78449"/>
        <dbReference type="ChEBI" id="CHEBI:78798"/>
        <dbReference type="ChEBI" id="CHEBI:138410"/>
    </reaction>
    <physiologicalReaction direction="left-to-right" evidence="11">
        <dbReference type="Rhea" id="RHEA:54941"/>
    </physiologicalReaction>
</comment>
<dbReference type="SMART" id="SM00825">
    <property type="entry name" value="PKS_KS"/>
    <property type="match status" value="1"/>
</dbReference>
<evidence type="ECO:0000256" key="13">
    <source>
        <dbReference type="RuleBase" id="RU003694"/>
    </source>
</evidence>
<evidence type="ECO:0000256" key="9">
    <source>
        <dbReference type="ARBA" id="ARBA00041620"/>
    </source>
</evidence>
<name>A0A518GTF1_9PLAN</name>
<dbReference type="InterPro" id="IPR014031">
    <property type="entry name" value="Ketoacyl_synth_C"/>
</dbReference>
<dbReference type="CDD" id="cd00834">
    <property type="entry name" value="KAS_I_II"/>
    <property type="match status" value="1"/>
</dbReference>
<gene>
    <name evidence="15" type="primary">fabB_2</name>
    <name evidence="15" type="ORF">Spb1_38100</name>
</gene>
<reference evidence="15 16" key="1">
    <citation type="submission" date="2019-02" db="EMBL/GenBank/DDBJ databases">
        <title>Deep-cultivation of Planctomycetes and their phenomic and genomic characterization uncovers novel biology.</title>
        <authorList>
            <person name="Wiegand S."/>
            <person name="Jogler M."/>
            <person name="Boedeker C."/>
            <person name="Pinto D."/>
            <person name="Vollmers J."/>
            <person name="Rivas-Marin E."/>
            <person name="Kohn T."/>
            <person name="Peeters S.H."/>
            <person name="Heuer A."/>
            <person name="Rast P."/>
            <person name="Oberbeckmann S."/>
            <person name="Bunk B."/>
            <person name="Jeske O."/>
            <person name="Meyerdierks A."/>
            <person name="Storesund J.E."/>
            <person name="Kallscheuer N."/>
            <person name="Luecker S."/>
            <person name="Lage O.M."/>
            <person name="Pohl T."/>
            <person name="Merkel B.J."/>
            <person name="Hornburger P."/>
            <person name="Mueller R.-W."/>
            <person name="Bruemmer F."/>
            <person name="Labrenz M."/>
            <person name="Spormann A.M."/>
            <person name="Op den Camp H."/>
            <person name="Overmann J."/>
            <person name="Amann R."/>
            <person name="Jetten M.S.M."/>
            <person name="Mascher T."/>
            <person name="Medema M.H."/>
            <person name="Devos D.P."/>
            <person name="Kaster A.-K."/>
            <person name="Ovreas L."/>
            <person name="Rohde M."/>
            <person name="Galperin M.Y."/>
            <person name="Jogler C."/>
        </authorList>
    </citation>
    <scope>NUCLEOTIDE SEQUENCE [LARGE SCALE GENOMIC DNA]</scope>
    <source>
        <strain evidence="15 16">Spb1</strain>
    </source>
</reference>
<dbReference type="GO" id="GO:0005829">
    <property type="term" value="C:cytosol"/>
    <property type="evidence" value="ECO:0007669"/>
    <property type="project" value="TreeGrafter"/>
</dbReference>
<feature type="domain" description="Ketosynthase family 3 (KS3)" evidence="14">
    <location>
        <begin position="2"/>
        <end position="402"/>
    </location>
</feature>
<evidence type="ECO:0000256" key="7">
    <source>
        <dbReference type="ARBA" id="ARBA00023315"/>
    </source>
</evidence>
<evidence type="ECO:0000256" key="1">
    <source>
        <dbReference type="ARBA" id="ARBA00004496"/>
    </source>
</evidence>
<evidence type="ECO:0000259" key="14">
    <source>
        <dbReference type="PROSITE" id="PS52004"/>
    </source>
</evidence>
<accession>A0A518GTF1</accession>
<comment type="subcellular location">
    <subcellularLocation>
        <location evidence="1">Cytoplasm</location>
    </subcellularLocation>
</comment>
<evidence type="ECO:0000256" key="2">
    <source>
        <dbReference type="ARBA" id="ARBA00008467"/>
    </source>
</evidence>
<proteinExistence type="inferred from homology"/>
<dbReference type="Pfam" id="PF02801">
    <property type="entry name" value="Ketoacyl-synt_C"/>
    <property type="match status" value="1"/>
</dbReference>
<comment type="catalytic activity">
    <reaction evidence="12">
        <text>a fatty acyl-[ACP] + malonyl-[ACP] + H(+) = a 3-oxoacyl-[ACP] + holo-[ACP] + CO2</text>
        <dbReference type="Rhea" id="RHEA:22836"/>
        <dbReference type="Rhea" id="RHEA-COMP:9623"/>
        <dbReference type="Rhea" id="RHEA-COMP:9685"/>
        <dbReference type="Rhea" id="RHEA-COMP:9916"/>
        <dbReference type="Rhea" id="RHEA-COMP:14125"/>
        <dbReference type="ChEBI" id="CHEBI:15378"/>
        <dbReference type="ChEBI" id="CHEBI:16526"/>
        <dbReference type="ChEBI" id="CHEBI:64479"/>
        <dbReference type="ChEBI" id="CHEBI:78449"/>
        <dbReference type="ChEBI" id="CHEBI:78776"/>
        <dbReference type="ChEBI" id="CHEBI:138651"/>
        <dbReference type="EC" id="2.3.1.41"/>
    </reaction>
    <physiologicalReaction direction="left-to-right" evidence="12">
        <dbReference type="Rhea" id="RHEA:22837"/>
    </physiologicalReaction>
</comment>
<dbReference type="Pfam" id="PF00109">
    <property type="entry name" value="ketoacyl-synt"/>
    <property type="match status" value="1"/>
</dbReference>
<evidence type="ECO:0000256" key="3">
    <source>
        <dbReference type="ARBA" id="ARBA00011738"/>
    </source>
</evidence>
<dbReference type="PANTHER" id="PTHR11712">
    <property type="entry name" value="POLYKETIDE SYNTHASE-RELATED"/>
    <property type="match status" value="1"/>
</dbReference>
<dbReference type="InterPro" id="IPR000794">
    <property type="entry name" value="Beta-ketoacyl_synthase"/>
</dbReference>
<keyword evidence="6 13" id="KW-0808">Transferase</keyword>
<evidence type="ECO:0000256" key="8">
    <source>
        <dbReference type="ARBA" id="ARBA00039450"/>
    </source>
</evidence>
<evidence type="ECO:0000256" key="10">
    <source>
        <dbReference type="ARBA" id="ARBA00042143"/>
    </source>
</evidence>
<comment type="similarity">
    <text evidence="2 13">Belongs to the thiolase-like superfamily. Beta-ketoacyl-ACP synthases family.</text>
</comment>
<dbReference type="SUPFAM" id="SSF53901">
    <property type="entry name" value="Thiolase-like"/>
    <property type="match status" value="2"/>
</dbReference>
<comment type="subunit">
    <text evidence="3">Homodimer.</text>
</comment>
<dbReference type="GO" id="GO:0006633">
    <property type="term" value="P:fatty acid biosynthetic process"/>
    <property type="evidence" value="ECO:0007669"/>
    <property type="project" value="TreeGrafter"/>
</dbReference>
<dbReference type="GO" id="GO:0004315">
    <property type="term" value="F:3-oxoacyl-[acyl-carrier-protein] synthase activity"/>
    <property type="evidence" value="ECO:0007669"/>
    <property type="project" value="UniProtKB-EC"/>
</dbReference>
<keyword evidence="5" id="KW-0963">Cytoplasm</keyword>
<protein>
    <recommendedName>
        <fullName evidence="8">3-oxoacyl-[acyl-carrier-protein] synthase 1</fullName>
        <ecNumber evidence="4">2.3.1.41</ecNumber>
    </recommendedName>
    <alternativeName>
        <fullName evidence="9">3-oxoacyl-[acyl-carrier-protein] synthase I</fullName>
    </alternativeName>
    <alternativeName>
        <fullName evidence="10">Beta-ketoacyl-ACP synthase I</fullName>
    </alternativeName>
</protein>
<dbReference type="Proteomes" id="UP000315349">
    <property type="component" value="Chromosome"/>
</dbReference>
<evidence type="ECO:0000256" key="12">
    <source>
        <dbReference type="ARBA" id="ARBA00048506"/>
    </source>
</evidence>
<dbReference type="OrthoDB" id="292158at2"/>
<keyword evidence="7 15" id="KW-0012">Acyltransferase</keyword>
<dbReference type="InterPro" id="IPR020841">
    <property type="entry name" value="PKS_Beta-ketoAc_synthase_dom"/>
</dbReference>
<dbReference type="Gene3D" id="3.40.47.10">
    <property type="match status" value="1"/>
</dbReference>
<dbReference type="EC" id="2.3.1.41" evidence="4"/>
<dbReference type="EMBL" id="CP036299">
    <property type="protein sequence ID" value="QDV31864.1"/>
    <property type="molecule type" value="Genomic_DNA"/>
</dbReference>
<evidence type="ECO:0000313" key="16">
    <source>
        <dbReference type="Proteomes" id="UP000315349"/>
    </source>
</evidence>
<dbReference type="PANTHER" id="PTHR11712:SF306">
    <property type="entry name" value="3-OXOACYL-[ACYL-CARRIER-PROTEIN] SYNTHASE 1"/>
    <property type="match status" value="1"/>
</dbReference>
<dbReference type="RefSeq" id="WP_145303429.1">
    <property type="nucleotide sequence ID" value="NZ_CP036299.1"/>
</dbReference>
<dbReference type="KEGG" id="peh:Spb1_38100"/>
<organism evidence="15 16">
    <name type="scientific">Planctopirus ephydatiae</name>
    <dbReference type="NCBI Taxonomy" id="2528019"/>
    <lineage>
        <taxon>Bacteria</taxon>
        <taxon>Pseudomonadati</taxon>
        <taxon>Planctomycetota</taxon>
        <taxon>Planctomycetia</taxon>
        <taxon>Planctomycetales</taxon>
        <taxon>Planctomycetaceae</taxon>
        <taxon>Planctopirus</taxon>
    </lineage>
</organism>
<evidence type="ECO:0000256" key="11">
    <source>
        <dbReference type="ARBA" id="ARBA00048121"/>
    </source>
</evidence>
<evidence type="ECO:0000256" key="4">
    <source>
        <dbReference type="ARBA" id="ARBA00013191"/>
    </source>
</evidence>
<dbReference type="AlphaFoldDB" id="A0A518GTF1"/>
<dbReference type="InterPro" id="IPR014030">
    <property type="entry name" value="Ketoacyl_synth_N"/>
</dbReference>
<dbReference type="InterPro" id="IPR016039">
    <property type="entry name" value="Thiolase-like"/>
</dbReference>